<dbReference type="InterPro" id="IPR015947">
    <property type="entry name" value="PUA-like_sf"/>
</dbReference>
<dbReference type="InterPro" id="IPR029063">
    <property type="entry name" value="SAM-dependent_MTases_sf"/>
</dbReference>
<dbReference type="GO" id="GO:0032259">
    <property type="term" value="P:methylation"/>
    <property type="evidence" value="ECO:0007669"/>
    <property type="project" value="UniProtKB-KW"/>
</dbReference>
<dbReference type="InterPro" id="IPR019614">
    <property type="entry name" value="SAM-dep_methyl-trfase"/>
</dbReference>
<dbReference type="SUPFAM" id="SSF88697">
    <property type="entry name" value="PUA domain-like"/>
    <property type="match status" value="1"/>
</dbReference>
<dbReference type="EMBL" id="FUWH01000015">
    <property type="protein sequence ID" value="SKA20032.1"/>
    <property type="molecule type" value="Genomic_DNA"/>
</dbReference>
<dbReference type="Gene3D" id="3.40.50.150">
    <property type="entry name" value="Vaccinia Virus protein VP39"/>
    <property type="match status" value="1"/>
</dbReference>
<dbReference type="Proteomes" id="UP000190888">
    <property type="component" value="Unassembled WGS sequence"/>
</dbReference>
<dbReference type="CDD" id="cd11572">
    <property type="entry name" value="RlmI_M_like"/>
    <property type="match status" value="1"/>
</dbReference>
<gene>
    <name evidence="10" type="ORF">SAMN04488132_11543</name>
</gene>
<keyword evidence="2" id="KW-0963">Cytoplasm</keyword>
<evidence type="ECO:0000256" key="7">
    <source>
        <dbReference type="ARBA" id="ARBA00022884"/>
    </source>
</evidence>
<proteinExistence type="inferred from homology"/>
<evidence type="ECO:0000313" key="11">
    <source>
        <dbReference type="Proteomes" id="UP000190888"/>
    </source>
</evidence>
<feature type="domain" description="PUA" evidence="9">
    <location>
        <begin position="30"/>
        <end position="115"/>
    </location>
</feature>
<dbReference type="InterPro" id="IPR036974">
    <property type="entry name" value="PUA_sf"/>
</dbReference>
<dbReference type="InterPro" id="IPR002478">
    <property type="entry name" value="PUA"/>
</dbReference>
<keyword evidence="6" id="KW-0949">S-adenosyl-L-methionine</keyword>
<dbReference type="GO" id="GO:0008168">
    <property type="term" value="F:methyltransferase activity"/>
    <property type="evidence" value="ECO:0007669"/>
    <property type="project" value="UniProtKB-KW"/>
</dbReference>
<sequence length="420" mass="47767">MLPAQRNGKKWQKALQVPIPLHSSYLRAMTKVYLKKKIAPRIANGHPWVFGNEVDRIAGEVNAGDIVEVTYADGKFAGRGYINPKSQILVRLLTRNKQEFIDEQFIHNRILRAWQYRQKLGYTENCRLVFGEADELPALVIDKFNDYFVLQTLSLGMERWKDAIVRSLETIFSPKGIYERNDVPVRELEGLAQQKGFLSAPFDTNIIINENGLKFHVDIENGQKTGYFLDQQDNRRAIQHIVKGAEVLGAFTYTGTFEIHAAHYGAKSVLGLDISEQAVAQANRNAQLNGLDQVCRFEAMNAFDVLKQWGKDGRQYDVVMLDPPAFTKSREHIQKAVAGYKEINLRGMKMIRNGGFLVTSSCTNLVQPDLFLQTIDMAAKDARKKIRQVTFQAQAADHPIIWGMENTNYLKFLIVEVSDR</sequence>
<keyword evidence="3" id="KW-0698">rRNA processing</keyword>
<keyword evidence="4 10" id="KW-0489">Methyltransferase</keyword>
<dbReference type="Gene3D" id="3.30.750.80">
    <property type="entry name" value="RNA methyltransferase domain (HRMD) like"/>
    <property type="match status" value="1"/>
</dbReference>
<evidence type="ECO:0000256" key="5">
    <source>
        <dbReference type="ARBA" id="ARBA00022679"/>
    </source>
</evidence>
<dbReference type="GO" id="GO:0006364">
    <property type="term" value="P:rRNA processing"/>
    <property type="evidence" value="ECO:0007669"/>
    <property type="project" value="UniProtKB-KW"/>
</dbReference>
<dbReference type="GO" id="GO:0005737">
    <property type="term" value="C:cytoplasm"/>
    <property type="evidence" value="ECO:0007669"/>
    <property type="project" value="UniProtKB-SubCell"/>
</dbReference>
<dbReference type="STRING" id="413434.SAMN04488132_11543"/>
<accession>A0A1T4RVQ1</accession>
<dbReference type="PROSITE" id="PS50890">
    <property type="entry name" value="PUA"/>
    <property type="match status" value="1"/>
</dbReference>
<evidence type="ECO:0000256" key="1">
    <source>
        <dbReference type="ARBA" id="ARBA00004496"/>
    </source>
</evidence>
<dbReference type="CDD" id="cd02440">
    <property type="entry name" value="AdoMet_MTases"/>
    <property type="match status" value="1"/>
</dbReference>
<keyword evidence="5 10" id="KW-0808">Transferase</keyword>
<evidence type="ECO:0000256" key="8">
    <source>
        <dbReference type="ARBA" id="ARBA00038091"/>
    </source>
</evidence>
<evidence type="ECO:0000256" key="4">
    <source>
        <dbReference type="ARBA" id="ARBA00022603"/>
    </source>
</evidence>
<dbReference type="Pfam" id="PF10672">
    <property type="entry name" value="Methyltrans_SAM"/>
    <property type="match status" value="1"/>
</dbReference>
<dbReference type="SUPFAM" id="SSF53335">
    <property type="entry name" value="S-adenosyl-L-methionine-dependent methyltransferases"/>
    <property type="match status" value="1"/>
</dbReference>
<organism evidence="10 11">
    <name type="scientific">Sediminibacterium ginsengisoli</name>
    <dbReference type="NCBI Taxonomy" id="413434"/>
    <lineage>
        <taxon>Bacteria</taxon>
        <taxon>Pseudomonadati</taxon>
        <taxon>Bacteroidota</taxon>
        <taxon>Chitinophagia</taxon>
        <taxon>Chitinophagales</taxon>
        <taxon>Chitinophagaceae</taxon>
        <taxon>Sediminibacterium</taxon>
    </lineage>
</organism>
<dbReference type="PANTHER" id="PTHR42873:SF1">
    <property type="entry name" value="S-ADENOSYLMETHIONINE-DEPENDENT METHYLTRANSFERASE DOMAIN-CONTAINING PROTEIN"/>
    <property type="match status" value="1"/>
</dbReference>
<keyword evidence="7" id="KW-0694">RNA-binding</keyword>
<dbReference type="PANTHER" id="PTHR42873">
    <property type="entry name" value="RIBOSOMAL RNA LARGE SUBUNIT METHYLTRANSFERASE"/>
    <property type="match status" value="1"/>
</dbReference>
<reference evidence="10 11" key="1">
    <citation type="submission" date="2017-02" db="EMBL/GenBank/DDBJ databases">
        <authorList>
            <person name="Peterson S.W."/>
        </authorList>
    </citation>
    <scope>NUCLEOTIDE SEQUENCE [LARGE SCALE GENOMIC DNA]</scope>
    <source>
        <strain evidence="10 11">DSM 22335</strain>
    </source>
</reference>
<dbReference type="InterPro" id="IPR041532">
    <property type="entry name" value="RlmI-like_PUA"/>
</dbReference>
<evidence type="ECO:0000259" key="9">
    <source>
        <dbReference type="SMART" id="SM00359"/>
    </source>
</evidence>
<comment type="subcellular location">
    <subcellularLocation>
        <location evidence="1">Cytoplasm</location>
    </subcellularLocation>
</comment>
<keyword evidence="11" id="KW-1185">Reference proteome</keyword>
<dbReference type="AlphaFoldDB" id="A0A1T4RVQ1"/>
<dbReference type="Gene3D" id="2.30.130.10">
    <property type="entry name" value="PUA domain"/>
    <property type="match status" value="1"/>
</dbReference>
<protein>
    <submittedName>
        <fullName evidence="10">23S rRNA (Cytosine1962-C5)-methyltransferase</fullName>
    </submittedName>
</protein>
<evidence type="ECO:0000256" key="6">
    <source>
        <dbReference type="ARBA" id="ARBA00022691"/>
    </source>
</evidence>
<dbReference type="CDD" id="cd21153">
    <property type="entry name" value="PUA_RlmI"/>
    <property type="match status" value="1"/>
</dbReference>
<dbReference type="SMART" id="SM00359">
    <property type="entry name" value="PUA"/>
    <property type="match status" value="1"/>
</dbReference>
<dbReference type="Pfam" id="PF17785">
    <property type="entry name" value="PUA_3"/>
    <property type="match status" value="1"/>
</dbReference>
<dbReference type="GO" id="GO:0003723">
    <property type="term" value="F:RNA binding"/>
    <property type="evidence" value="ECO:0007669"/>
    <property type="project" value="UniProtKB-KW"/>
</dbReference>
<evidence type="ECO:0000256" key="2">
    <source>
        <dbReference type="ARBA" id="ARBA00022490"/>
    </source>
</evidence>
<evidence type="ECO:0000313" key="10">
    <source>
        <dbReference type="EMBL" id="SKA20032.1"/>
    </source>
</evidence>
<name>A0A1T4RVQ1_9BACT</name>
<comment type="similarity">
    <text evidence="8">Belongs to the methyltransferase superfamily. RlmI family.</text>
</comment>
<evidence type="ECO:0000256" key="3">
    <source>
        <dbReference type="ARBA" id="ARBA00022552"/>
    </source>
</evidence>